<evidence type="ECO:0000259" key="5">
    <source>
        <dbReference type="Pfam" id="PF01951"/>
    </source>
</evidence>
<dbReference type="GO" id="GO:0008033">
    <property type="term" value="P:tRNA processing"/>
    <property type="evidence" value="ECO:0007669"/>
    <property type="project" value="UniProtKB-KW"/>
</dbReference>
<dbReference type="SUPFAM" id="SSF69819">
    <property type="entry name" value="MTH1598-like"/>
    <property type="match status" value="1"/>
</dbReference>
<proteinExistence type="inferred from homology"/>
<dbReference type="PANTHER" id="PTHR12682">
    <property type="entry name" value="ARCHEASE"/>
    <property type="match status" value="1"/>
</dbReference>
<dbReference type="RefSeq" id="WP_050727142.1">
    <property type="nucleotide sequence ID" value="NZ_CP012332.1"/>
</dbReference>
<keyword evidence="2" id="KW-0819">tRNA processing</keyword>
<dbReference type="STRING" id="1391653.AKJ08_3450"/>
<dbReference type="OrthoDB" id="164090at2"/>
<evidence type="ECO:0000256" key="4">
    <source>
        <dbReference type="ARBA" id="ARBA00022837"/>
    </source>
</evidence>
<keyword evidence="3" id="KW-0479">Metal-binding</keyword>
<evidence type="ECO:0000256" key="1">
    <source>
        <dbReference type="ARBA" id="ARBA00007963"/>
    </source>
</evidence>
<dbReference type="InterPro" id="IPR023572">
    <property type="entry name" value="Archease_dom"/>
</dbReference>
<evidence type="ECO:0000313" key="7">
    <source>
        <dbReference type="Proteomes" id="UP000055590"/>
    </source>
</evidence>
<gene>
    <name evidence="6" type="ORF">AKJ08_3450</name>
</gene>
<dbReference type="InterPro" id="IPR036820">
    <property type="entry name" value="Archease_dom_sf"/>
</dbReference>
<keyword evidence="4" id="KW-0106">Calcium</keyword>
<dbReference type="KEGG" id="vin:AKJ08_3450"/>
<evidence type="ECO:0000256" key="2">
    <source>
        <dbReference type="ARBA" id="ARBA00022694"/>
    </source>
</evidence>
<dbReference type="Gene3D" id="3.55.10.10">
    <property type="entry name" value="Archease domain"/>
    <property type="match status" value="1"/>
</dbReference>
<protein>
    <submittedName>
        <fullName evidence="6">Archease</fullName>
    </submittedName>
</protein>
<accession>A0A0K1PHP5</accession>
<dbReference type="EMBL" id="CP012332">
    <property type="protein sequence ID" value="AKU93063.1"/>
    <property type="molecule type" value="Genomic_DNA"/>
</dbReference>
<reference evidence="6 7" key="1">
    <citation type="submission" date="2015-08" db="EMBL/GenBank/DDBJ databases">
        <authorList>
            <person name="Babu N.S."/>
            <person name="Beckwith C.J."/>
            <person name="Beseler K.G."/>
            <person name="Brison A."/>
            <person name="Carone J.V."/>
            <person name="Caskin T.P."/>
            <person name="Diamond M."/>
            <person name="Durham M.E."/>
            <person name="Foxe J.M."/>
            <person name="Go M."/>
            <person name="Henderson B.A."/>
            <person name="Jones I.B."/>
            <person name="McGettigan J.A."/>
            <person name="Micheletti S.J."/>
            <person name="Nasrallah M.E."/>
            <person name="Ortiz D."/>
            <person name="Piller C.R."/>
            <person name="Privatt S.R."/>
            <person name="Schneider S.L."/>
            <person name="Sharp S."/>
            <person name="Smith T.C."/>
            <person name="Stanton J.D."/>
            <person name="Ullery H.E."/>
            <person name="Wilson R.J."/>
            <person name="Serrano M.G."/>
            <person name="Buck G."/>
            <person name="Lee V."/>
            <person name="Wang Y."/>
            <person name="Carvalho R."/>
            <person name="Voegtly L."/>
            <person name="Shi R."/>
            <person name="Duckworth R."/>
            <person name="Johnson A."/>
            <person name="Loviza R."/>
            <person name="Walstead R."/>
            <person name="Shah Z."/>
            <person name="Kiflezghi M."/>
            <person name="Wade K."/>
            <person name="Ball S.L."/>
            <person name="Bradley K.W."/>
            <person name="Asai D.J."/>
            <person name="Bowman C.A."/>
            <person name="Russell D.A."/>
            <person name="Pope W.H."/>
            <person name="Jacobs-Sera D."/>
            <person name="Hendrix R.W."/>
            <person name="Hatfull G.F."/>
        </authorList>
    </citation>
    <scope>NUCLEOTIDE SEQUENCE [LARGE SCALE GENOMIC DNA]</scope>
    <source>
        <strain evidence="6 7">DSM 27710</strain>
    </source>
</reference>
<feature type="domain" description="Archease" evidence="5">
    <location>
        <begin position="10"/>
        <end position="137"/>
    </location>
</feature>
<comment type="similarity">
    <text evidence="1">Belongs to the archease family.</text>
</comment>
<dbReference type="Pfam" id="PF01951">
    <property type="entry name" value="Archease"/>
    <property type="match status" value="1"/>
</dbReference>
<organism evidence="6 7">
    <name type="scientific">Vulgatibacter incomptus</name>
    <dbReference type="NCBI Taxonomy" id="1391653"/>
    <lineage>
        <taxon>Bacteria</taxon>
        <taxon>Pseudomonadati</taxon>
        <taxon>Myxococcota</taxon>
        <taxon>Myxococcia</taxon>
        <taxon>Myxococcales</taxon>
        <taxon>Cystobacterineae</taxon>
        <taxon>Vulgatibacteraceae</taxon>
        <taxon>Vulgatibacter</taxon>
    </lineage>
</organism>
<dbReference type="GO" id="GO:0046872">
    <property type="term" value="F:metal ion binding"/>
    <property type="evidence" value="ECO:0007669"/>
    <property type="project" value="UniProtKB-KW"/>
</dbReference>
<name>A0A0K1PHP5_9BACT</name>
<keyword evidence="7" id="KW-1185">Reference proteome</keyword>
<sequence>MEVSRHWLEEHTSEVCIAAEAPTLDGLFVEAAAALAEVMGGEELAAEGSEEHEVQVDASDREALLVSWLDELIFQVDHNGKLYPAPRILELTDRELKATLRGVDPLEWRTPVKAATFHDLHIEETDGGFRARVVLDV</sequence>
<dbReference type="AlphaFoldDB" id="A0A0K1PHP5"/>
<dbReference type="PANTHER" id="PTHR12682:SF11">
    <property type="entry name" value="PROTEIN ARCHEASE"/>
    <property type="match status" value="1"/>
</dbReference>
<evidence type="ECO:0000313" key="6">
    <source>
        <dbReference type="EMBL" id="AKU93063.1"/>
    </source>
</evidence>
<dbReference type="Proteomes" id="UP000055590">
    <property type="component" value="Chromosome"/>
</dbReference>
<evidence type="ECO:0000256" key="3">
    <source>
        <dbReference type="ARBA" id="ARBA00022723"/>
    </source>
</evidence>
<dbReference type="InterPro" id="IPR002804">
    <property type="entry name" value="Archease"/>
</dbReference>